<keyword evidence="7" id="KW-1133">Transmembrane helix</keyword>
<keyword evidence="7" id="KW-0812">Transmembrane</keyword>
<dbReference type="Pfam" id="PF03918">
    <property type="entry name" value="CcmH"/>
    <property type="match status" value="1"/>
</dbReference>
<feature type="domain" description="CcmH/CycL/Ccl2/NrfF N-terminal" evidence="8">
    <location>
        <begin position="59"/>
        <end position="199"/>
    </location>
</feature>
<keyword evidence="4" id="KW-0732">Signal</keyword>
<name>A0A3B0XWM7_9ZZZZ</name>
<dbReference type="EMBL" id="UOFI01000132">
    <property type="protein sequence ID" value="VAW68563.1"/>
    <property type="molecule type" value="Genomic_DNA"/>
</dbReference>
<dbReference type="GO" id="GO:0005886">
    <property type="term" value="C:plasma membrane"/>
    <property type="evidence" value="ECO:0007669"/>
    <property type="project" value="TreeGrafter"/>
</dbReference>
<evidence type="ECO:0000256" key="1">
    <source>
        <dbReference type="ARBA" id="ARBA00010342"/>
    </source>
</evidence>
<evidence type="ECO:0000256" key="4">
    <source>
        <dbReference type="ARBA" id="ARBA00022729"/>
    </source>
</evidence>
<comment type="similarity">
    <text evidence="1">Belongs to the CcmH/CycL/Ccl2/NrfF family.</text>
</comment>
<dbReference type="Gene3D" id="1.10.8.640">
    <property type="entry name" value="Cytochrome C biogenesis protein"/>
    <property type="match status" value="1"/>
</dbReference>
<dbReference type="PANTHER" id="PTHR47870">
    <property type="entry name" value="CYTOCHROME C-TYPE BIOGENESIS PROTEIN CCMH"/>
    <property type="match status" value="1"/>
</dbReference>
<evidence type="ECO:0000256" key="2">
    <source>
        <dbReference type="ARBA" id="ARBA00022617"/>
    </source>
</evidence>
<sequence>MSIINVLSISSLSASARLTPVRLTPALAIPVQGSGKALSATGVSAVLFRENIIAIIFVFVMLMFSTAANARFEAHTFPSAQAEKDYAILVQELRCLVCQNQNLADSNAELAQDMRLRVYKMLLKGKTRDEIVTFMVSRYGDFVMYRPPVKSSTYLLWYGPLVFFALAGIVVAAFLRRQKSADTEVKIDEEQQKKAHSLLDGK</sequence>
<dbReference type="InterPro" id="IPR051263">
    <property type="entry name" value="C-type_cytochrome_biogenesis"/>
</dbReference>
<evidence type="ECO:0000256" key="5">
    <source>
        <dbReference type="ARBA" id="ARBA00022748"/>
    </source>
</evidence>
<evidence type="ECO:0000313" key="9">
    <source>
        <dbReference type="EMBL" id="VAW68563.1"/>
    </source>
</evidence>
<dbReference type="PANTHER" id="PTHR47870:SF1">
    <property type="entry name" value="CYTOCHROME C-TYPE BIOGENESIS PROTEIN CCMH"/>
    <property type="match status" value="1"/>
</dbReference>
<reference evidence="9" key="1">
    <citation type="submission" date="2018-06" db="EMBL/GenBank/DDBJ databases">
        <authorList>
            <person name="Zhirakovskaya E."/>
        </authorList>
    </citation>
    <scope>NUCLEOTIDE SEQUENCE</scope>
</reference>
<keyword evidence="9" id="KW-0456">Lyase</keyword>
<keyword evidence="5" id="KW-0201">Cytochrome c-type biogenesis</keyword>
<keyword evidence="6" id="KW-0408">Iron</keyword>
<keyword evidence="3" id="KW-0479">Metal-binding</keyword>
<feature type="transmembrane region" description="Helical" evidence="7">
    <location>
        <begin position="52"/>
        <end position="70"/>
    </location>
</feature>
<organism evidence="9">
    <name type="scientific">hydrothermal vent metagenome</name>
    <dbReference type="NCBI Taxonomy" id="652676"/>
    <lineage>
        <taxon>unclassified sequences</taxon>
        <taxon>metagenomes</taxon>
        <taxon>ecological metagenomes</taxon>
    </lineage>
</organism>
<feature type="transmembrane region" description="Helical" evidence="7">
    <location>
        <begin position="154"/>
        <end position="175"/>
    </location>
</feature>
<keyword evidence="7" id="KW-0472">Membrane</keyword>
<evidence type="ECO:0000256" key="3">
    <source>
        <dbReference type="ARBA" id="ARBA00022723"/>
    </source>
</evidence>
<dbReference type="GO" id="GO:0016829">
    <property type="term" value="F:lyase activity"/>
    <property type="evidence" value="ECO:0007669"/>
    <property type="project" value="UniProtKB-KW"/>
</dbReference>
<dbReference type="CDD" id="cd16378">
    <property type="entry name" value="CcmH_N"/>
    <property type="match status" value="1"/>
</dbReference>
<gene>
    <name evidence="9" type="ORF">MNBD_GAMMA09-3194</name>
</gene>
<dbReference type="InterPro" id="IPR005616">
    <property type="entry name" value="CcmH/CycL/Ccl2/NrfF_N"/>
</dbReference>
<proteinExistence type="inferred from homology"/>
<evidence type="ECO:0000256" key="6">
    <source>
        <dbReference type="ARBA" id="ARBA00023004"/>
    </source>
</evidence>
<keyword evidence="2" id="KW-0349">Heme</keyword>
<dbReference type="FunFam" id="1.10.8.640:FF:000001">
    <property type="entry name" value="Cytochrome c-type biogenesis protein"/>
    <property type="match status" value="1"/>
</dbReference>
<dbReference type="GO" id="GO:0017004">
    <property type="term" value="P:cytochrome complex assembly"/>
    <property type="evidence" value="ECO:0007669"/>
    <property type="project" value="UniProtKB-KW"/>
</dbReference>
<dbReference type="GO" id="GO:0046872">
    <property type="term" value="F:metal ion binding"/>
    <property type="evidence" value="ECO:0007669"/>
    <property type="project" value="UniProtKB-KW"/>
</dbReference>
<accession>A0A3B0XWM7</accession>
<evidence type="ECO:0000256" key="7">
    <source>
        <dbReference type="SAM" id="Phobius"/>
    </source>
</evidence>
<protein>
    <submittedName>
        <fullName evidence="9">Cytochrome c heme lyase subunit CcmL</fullName>
    </submittedName>
</protein>
<dbReference type="AlphaFoldDB" id="A0A3B0XWM7"/>
<dbReference type="InterPro" id="IPR038297">
    <property type="entry name" value="CcmH/CycL/NrfF/Ccl2_sf"/>
</dbReference>
<evidence type="ECO:0000259" key="8">
    <source>
        <dbReference type="Pfam" id="PF03918"/>
    </source>
</evidence>